<protein>
    <submittedName>
        <fullName evidence="1">Uncharacterized protein</fullName>
    </submittedName>
</protein>
<sequence>MVIHLVLWITAWVTGARHVDSFWVTAGRDLASTKLFGKSNARRTFSPKTSQYGK</sequence>
<evidence type="ECO:0000313" key="1">
    <source>
        <dbReference type="EMBL" id="CBW73637.1"/>
    </source>
</evidence>
<accession>E5AKG5</accession>
<proteinExistence type="predicted"/>
<name>E5AKG5_MYCRK</name>
<dbReference type="EMBL" id="FR687359">
    <property type="protein sequence ID" value="CBW73637.1"/>
    <property type="molecule type" value="Genomic_DNA"/>
</dbReference>
<organism evidence="1 2">
    <name type="scientific">Mycetohabitans rhizoxinica (strain DSM 19002 / CIP 109453 / HKI 454)</name>
    <name type="common">Paraburkholderia rhizoxinica</name>
    <dbReference type="NCBI Taxonomy" id="882378"/>
    <lineage>
        <taxon>Bacteria</taxon>
        <taxon>Pseudomonadati</taxon>
        <taxon>Pseudomonadota</taxon>
        <taxon>Betaproteobacteria</taxon>
        <taxon>Burkholderiales</taxon>
        <taxon>Burkholderiaceae</taxon>
        <taxon>Mycetohabitans</taxon>
    </lineage>
</organism>
<dbReference type="Proteomes" id="UP000007437">
    <property type="component" value="Chromosome"/>
</dbReference>
<dbReference type="HOGENOM" id="CLU_3041305_0_0_4"/>
<gene>
    <name evidence="1" type="ordered locus">RBRH_04067</name>
</gene>
<dbReference type="KEGG" id="brh:RBRH_04067"/>
<reference evidence="1 2" key="1">
    <citation type="journal article" date="2011" name="J. Bacteriol.">
        <title>Complete genome sequence of Burkholderia rhizoxinica, an endosymbiont of Rhizopus microsporus.</title>
        <authorList>
            <person name="Lackner G."/>
            <person name="Moebius N."/>
            <person name="Partida-Martinez L."/>
            <person name="Hertweck C."/>
        </authorList>
    </citation>
    <scope>NUCLEOTIDE SEQUENCE [LARGE SCALE GENOMIC DNA]</scope>
    <source>
        <strain evidence="2">DSM 19002 / CIP 109453 / HKI 454</strain>
    </source>
</reference>
<evidence type="ECO:0000313" key="2">
    <source>
        <dbReference type="Proteomes" id="UP000007437"/>
    </source>
</evidence>
<dbReference type="AlphaFoldDB" id="E5AKG5"/>